<dbReference type="FunFam" id="1.20.1640.10:FF:000044">
    <property type="entry name" value="Multifunctional fusion protein"/>
    <property type="match status" value="1"/>
</dbReference>
<gene>
    <name evidence="9" type="primary">secD</name>
    <name evidence="10" type="synonym">secF</name>
    <name evidence="15" type="ORF">DPM19_27465</name>
</gene>
<dbReference type="NCBIfam" id="TIGR00966">
    <property type="entry name" value="transloc_SecF"/>
    <property type="match status" value="1"/>
</dbReference>
<dbReference type="OrthoDB" id="9774769at2"/>
<evidence type="ECO:0000256" key="6">
    <source>
        <dbReference type="ARBA" id="ARBA00022989"/>
    </source>
</evidence>
<dbReference type="GO" id="GO:0005886">
    <property type="term" value="C:plasma membrane"/>
    <property type="evidence" value="ECO:0007669"/>
    <property type="project" value="UniProtKB-SubCell"/>
</dbReference>
<feature type="domain" description="Protein export membrane protein SecD/SecF C-terminal" evidence="12">
    <location>
        <begin position="543"/>
        <end position="726"/>
    </location>
</feature>
<dbReference type="GO" id="GO:0065002">
    <property type="term" value="P:intracellular protein transmembrane transport"/>
    <property type="evidence" value="ECO:0007669"/>
    <property type="project" value="UniProtKB-UniRule"/>
</dbReference>
<organism evidence="15 16">
    <name type="scientific">Actinomadura craniellae</name>
    <dbReference type="NCBI Taxonomy" id="2231787"/>
    <lineage>
        <taxon>Bacteria</taxon>
        <taxon>Bacillati</taxon>
        <taxon>Actinomycetota</taxon>
        <taxon>Actinomycetes</taxon>
        <taxon>Streptosporangiales</taxon>
        <taxon>Thermomonosporaceae</taxon>
        <taxon>Actinomadura</taxon>
    </lineage>
</organism>
<evidence type="ECO:0000256" key="11">
    <source>
        <dbReference type="SAM" id="MobiDB-lite"/>
    </source>
</evidence>
<dbReference type="Proteomes" id="UP000251891">
    <property type="component" value="Unassembled WGS sequence"/>
</dbReference>
<reference evidence="15 16" key="1">
    <citation type="submission" date="2018-06" db="EMBL/GenBank/DDBJ databases">
        <title>Actinomadura craniellae sp. nov. isolated from marine sponge Craniella sp.</title>
        <authorList>
            <person name="Li L."/>
            <person name="Xu Q.H."/>
            <person name="Lin H.W."/>
            <person name="Lu Y.H."/>
        </authorList>
    </citation>
    <scope>NUCLEOTIDE SEQUENCE [LARGE SCALE GENOMIC DNA]</scope>
    <source>
        <strain evidence="15 16">LHW63021</strain>
    </source>
</reference>
<feature type="transmembrane region" description="Helical" evidence="9">
    <location>
        <begin position="572"/>
        <end position="589"/>
    </location>
</feature>
<feature type="transmembrane region" description="Helical" evidence="9">
    <location>
        <begin position="320"/>
        <end position="339"/>
    </location>
</feature>
<dbReference type="GO" id="GO:0015450">
    <property type="term" value="F:protein-transporting ATPase activity"/>
    <property type="evidence" value="ECO:0007669"/>
    <property type="project" value="InterPro"/>
</dbReference>
<dbReference type="SUPFAM" id="SSF82866">
    <property type="entry name" value="Multidrug efflux transporter AcrB transmembrane domain"/>
    <property type="match status" value="2"/>
</dbReference>
<dbReference type="Pfam" id="PF21760">
    <property type="entry name" value="SecD_1st"/>
    <property type="match status" value="1"/>
</dbReference>
<feature type="transmembrane region" description="Helical" evidence="9">
    <location>
        <begin position="458"/>
        <end position="476"/>
    </location>
</feature>
<comment type="caution">
    <text evidence="9">Lacks conserved residue(s) required for the propagation of feature annotation.</text>
</comment>
<feature type="domain" description="Protein export membrane protein SecD/SecF C-terminal" evidence="12">
    <location>
        <begin position="248"/>
        <end position="419"/>
    </location>
</feature>
<dbReference type="InterPro" id="IPR022813">
    <property type="entry name" value="SecD/SecF_arch_bac"/>
</dbReference>
<keyword evidence="5 9" id="KW-0653">Protein transport</keyword>
<dbReference type="Pfam" id="PF22599">
    <property type="entry name" value="SecDF_P1_head"/>
    <property type="match status" value="1"/>
</dbReference>
<dbReference type="Gene3D" id="3.30.70.3400">
    <property type="match status" value="1"/>
</dbReference>
<evidence type="ECO:0000259" key="14">
    <source>
        <dbReference type="Pfam" id="PF22599"/>
    </source>
</evidence>
<comment type="caution">
    <text evidence="15">The sequence shown here is derived from an EMBL/GenBank/DDBJ whole genome shotgun (WGS) entry which is preliminary data.</text>
</comment>
<feature type="transmembrane region" description="Helical" evidence="9">
    <location>
        <begin position="623"/>
        <end position="644"/>
    </location>
</feature>
<evidence type="ECO:0000256" key="9">
    <source>
        <dbReference type="HAMAP-Rule" id="MF_01463"/>
    </source>
</evidence>
<comment type="subunit">
    <text evidence="9">Forms a complex with SecF. Part of the essential Sec protein translocation apparatus which comprises SecA, SecYEG and auxiliary proteins SecDF. Other proteins may also be involved.</text>
</comment>
<dbReference type="Pfam" id="PF02355">
    <property type="entry name" value="SecD_SecF_C"/>
    <property type="match status" value="2"/>
</dbReference>
<evidence type="ECO:0000313" key="15">
    <source>
        <dbReference type="EMBL" id="RAY12079.1"/>
    </source>
</evidence>
<keyword evidence="6 9" id="KW-1133">Transmembrane helix</keyword>
<evidence type="ECO:0000256" key="7">
    <source>
        <dbReference type="ARBA" id="ARBA00023010"/>
    </source>
</evidence>
<feature type="region of interest" description="Disordered" evidence="11">
    <location>
        <begin position="729"/>
        <end position="754"/>
    </location>
</feature>
<evidence type="ECO:0000313" key="16">
    <source>
        <dbReference type="Proteomes" id="UP000251891"/>
    </source>
</evidence>
<evidence type="ECO:0000256" key="3">
    <source>
        <dbReference type="ARBA" id="ARBA00022475"/>
    </source>
</evidence>
<dbReference type="HAMAP" id="MF_01463_B">
    <property type="entry name" value="SecD_B"/>
    <property type="match status" value="1"/>
</dbReference>
<evidence type="ECO:0000256" key="1">
    <source>
        <dbReference type="ARBA" id="ARBA00004651"/>
    </source>
</evidence>
<comment type="similarity">
    <text evidence="10">Belongs to the SecD/SecF family. SecF subfamily.</text>
</comment>
<comment type="subunit">
    <text evidence="10">Forms a complex with SecD. Part of the essential Sec protein translocation apparatus which comprises SecA, SecYEG and auxiliary proteins SecDF. Other proteins may also be involved.</text>
</comment>
<dbReference type="InterPro" id="IPR022645">
    <property type="entry name" value="SecD/SecF_bac"/>
</dbReference>
<accession>A0A365GZ19</accession>
<evidence type="ECO:0000256" key="2">
    <source>
        <dbReference type="ARBA" id="ARBA00022448"/>
    </source>
</evidence>
<dbReference type="Pfam" id="PF07549">
    <property type="entry name" value="Sec_GG"/>
    <property type="match status" value="2"/>
</dbReference>
<dbReference type="RefSeq" id="WP_111870946.1">
    <property type="nucleotide sequence ID" value="NZ_QLYX01000015.1"/>
</dbReference>
<evidence type="ECO:0000256" key="8">
    <source>
        <dbReference type="ARBA" id="ARBA00023136"/>
    </source>
</evidence>
<feature type="transmembrane region" description="Helical" evidence="9">
    <location>
        <begin position="267"/>
        <end position="287"/>
    </location>
</feature>
<name>A0A365GZ19_9ACTN</name>
<feature type="transmembrane region" description="Helical" evidence="9">
    <location>
        <begin position="365"/>
        <end position="387"/>
    </location>
</feature>
<proteinExistence type="inferred from homology"/>
<evidence type="ECO:0000259" key="12">
    <source>
        <dbReference type="Pfam" id="PF02355"/>
    </source>
</evidence>
<feature type="transmembrane region" description="Helical" evidence="9">
    <location>
        <begin position="675"/>
        <end position="693"/>
    </location>
</feature>
<evidence type="ECO:0000256" key="10">
    <source>
        <dbReference type="HAMAP-Rule" id="MF_01464"/>
    </source>
</evidence>
<dbReference type="InterPro" id="IPR054384">
    <property type="entry name" value="SecDF_P1_head"/>
</dbReference>
<feature type="transmembrane region" description="Helical" evidence="9">
    <location>
        <begin position="596"/>
        <end position="617"/>
    </location>
</feature>
<keyword evidence="2 9" id="KW-0813">Transport</keyword>
<dbReference type="NCBIfam" id="TIGR01129">
    <property type="entry name" value="secD"/>
    <property type="match status" value="1"/>
</dbReference>
<feature type="transmembrane region" description="Helical" evidence="9">
    <location>
        <begin position="699"/>
        <end position="725"/>
    </location>
</feature>
<dbReference type="AlphaFoldDB" id="A0A365GZ19"/>
<dbReference type="GO" id="GO:0006605">
    <property type="term" value="P:protein targeting"/>
    <property type="evidence" value="ECO:0007669"/>
    <property type="project" value="UniProtKB-UniRule"/>
</dbReference>
<dbReference type="PANTHER" id="PTHR30081">
    <property type="entry name" value="PROTEIN-EXPORT MEMBRANE PROTEIN SEC"/>
    <property type="match status" value="1"/>
</dbReference>
<keyword evidence="4 9" id="KW-0812">Transmembrane</keyword>
<comment type="similarity">
    <text evidence="9">Belongs to the SecD/SecF family. SecD subfamily.</text>
</comment>
<dbReference type="GO" id="GO:0043952">
    <property type="term" value="P:protein transport by the Sec complex"/>
    <property type="evidence" value="ECO:0007669"/>
    <property type="project" value="UniProtKB-UniRule"/>
</dbReference>
<dbReference type="InterPro" id="IPR022646">
    <property type="entry name" value="SecD/SecF_CS"/>
</dbReference>
<keyword evidence="3 9" id="KW-1003">Cell membrane</keyword>
<protein>
    <recommendedName>
        <fullName evidence="9 10">Multifunctional fusion protein</fullName>
    </recommendedName>
    <domain>
        <recommendedName>
            <fullName evidence="9">Protein translocase subunit SecD</fullName>
        </recommendedName>
    </domain>
    <domain>
        <recommendedName>
            <fullName evidence="10">Protein-export membrane protein SecF</fullName>
        </recommendedName>
    </domain>
</protein>
<dbReference type="PRINTS" id="PR01755">
    <property type="entry name" value="SECFTRNLCASE"/>
</dbReference>
<dbReference type="HAMAP" id="MF_01464_B">
    <property type="entry name" value="SecF_B"/>
    <property type="match status" value="1"/>
</dbReference>
<keyword evidence="7 9" id="KW-0811">Translocation</keyword>
<evidence type="ECO:0000259" key="13">
    <source>
        <dbReference type="Pfam" id="PF21760"/>
    </source>
</evidence>
<feature type="domain" description="SecDF P1 head subdomain" evidence="14">
    <location>
        <begin position="126"/>
        <end position="246"/>
    </location>
</feature>
<dbReference type="EMBL" id="QLYX01000015">
    <property type="protein sequence ID" value="RAY12079.1"/>
    <property type="molecule type" value="Genomic_DNA"/>
</dbReference>
<dbReference type="InterPro" id="IPR048631">
    <property type="entry name" value="SecD_1st"/>
</dbReference>
<feature type="transmembrane region" description="Helical" evidence="9">
    <location>
        <begin position="294"/>
        <end position="314"/>
    </location>
</feature>
<dbReference type="PANTHER" id="PTHR30081:SF1">
    <property type="entry name" value="PROTEIN TRANSLOCASE SUBUNIT SECD"/>
    <property type="match status" value="1"/>
</dbReference>
<comment type="subcellular location">
    <subcellularLocation>
        <location evidence="1 9">Cell membrane</location>
        <topology evidence="1 9">Multi-pass membrane protein</topology>
    </subcellularLocation>
</comment>
<feature type="transmembrane region" description="Helical" evidence="9">
    <location>
        <begin position="393"/>
        <end position="421"/>
    </location>
</feature>
<keyword evidence="16" id="KW-1185">Reference proteome</keyword>
<dbReference type="NCBIfam" id="TIGR00916">
    <property type="entry name" value="2A0604s01"/>
    <property type="match status" value="2"/>
</dbReference>
<dbReference type="InterPro" id="IPR048634">
    <property type="entry name" value="SecD_SecF_C"/>
</dbReference>
<evidence type="ECO:0000256" key="4">
    <source>
        <dbReference type="ARBA" id="ARBA00022692"/>
    </source>
</evidence>
<dbReference type="Gene3D" id="1.20.1640.10">
    <property type="entry name" value="Multidrug efflux transporter AcrB transmembrane domain"/>
    <property type="match status" value="2"/>
</dbReference>
<evidence type="ECO:0000256" key="5">
    <source>
        <dbReference type="ARBA" id="ARBA00022927"/>
    </source>
</evidence>
<sequence>MSRTVRTLLAFAIIALSVYFVIDRPARLGLDLRGGTQIVLETKDAPNAKANRESTDRALEVLRKRVDALGVSEPSMTRSGERRIIVELPDLQDPTRAAEVIGKTAQLTAHPVLANDGKAAKGQQIIPDESGQPIKIGPAALTGEGIGKATAGFDTQQGQGWFITIDFRGNGGKAWQQVTAKAACAQGDERRIAIVLDGKVISSPGVVPEVACGIGIAGGSTQITGDFTTQEAKDLAALVQGGSLPVPVEIIEQRVVGPTLGDEAIEASWQAAVIGIALTGLFIIWIYRLVGALATVALACYGLISYAALVALGATLTLPGLAGFVLAIGMAVDANVLVFERAREEYAAQPGKGVRRALTVGFDKAFTAIADSNVTTLLAAGLLFFLASGPVRGFGVTLTIGVLASLFSALVVTRVLVEWALSRRAISRRPKLTGLGSTGRVRDWLERRNPDLMKRSRLWLAVSGVAVCLAVAGVFVKGLNLGVEFTGGRLVEYSTTKTLDADTAREAVSAAGFPRAVVQSSGDDDITVRTEKLTNVEEKRIQTALAKEGGQVTKQRDELIGPSLGDELRTKALIALGVALLAQLIYLAIRFRWTFGAGSVLAMAHDVIIVVGVFAWLGKPVDGVFLAALLTIIGYSVNDSVVVFDRIRELWQADPKGRFAALANRGALQTVPRTVNTGMGALFILAALAVLGGDSLTDFAIALLIGIIVGTWSSVFTATPIAILLQGRSPGTPPAGRQQRRPEHRPVGDSGAVV</sequence>
<dbReference type="InterPro" id="IPR005665">
    <property type="entry name" value="SecF_bac"/>
</dbReference>
<dbReference type="NCBIfam" id="NF009583">
    <property type="entry name" value="PRK13024.1-3"/>
    <property type="match status" value="1"/>
</dbReference>
<dbReference type="Gene3D" id="3.30.1360.200">
    <property type="match status" value="1"/>
</dbReference>
<keyword evidence="8 9" id="KW-0472">Membrane</keyword>
<feature type="domain" description="Protein translocase subunit SecDF P1" evidence="13">
    <location>
        <begin position="56"/>
        <end position="112"/>
    </location>
</feature>
<dbReference type="InterPro" id="IPR055344">
    <property type="entry name" value="SecD_SecF_C_bact"/>
</dbReference>
<dbReference type="InterPro" id="IPR005791">
    <property type="entry name" value="SecD"/>
</dbReference>
<comment type="function">
    <text evidence="9">Part of the Sec protein translocase complex. Interacts with the SecYEG preprotein conducting channel. SecDF uses the proton motive force (PMF) to complete protein translocation after the ATP-dependent function of SecA.</text>
</comment>